<dbReference type="InterPro" id="IPR012902">
    <property type="entry name" value="N_methyl_site"/>
</dbReference>
<keyword evidence="4" id="KW-0997">Cell inner membrane</keyword>
<protein>
    <submittedName>
        <fullName evidence="9">Prepilin-type N-terminal cleavage/methylation domain-containing protein</fullName>
    </submittedName>
</protein>
<gene>
    <name evidence="9" type="ORF">Q4F19_04330</name>
</gene>
<feature type="transmembrane region" description="Helical" evidence="8">
    <location>
        <begin position="48"/>
        <end position="72"/>
    </location>
</feature>
<evidence type="ECO:0000256" key="5">
    <source>
        <dbReference type="ARBA" id="ARBA00022692"/>
    </source>
</evidence>
<accession>A0ABT8Y5K3</accession>
<keyword evidence="2" id="KW-1003">Cell membrane</keyword>
<proteinExistence type="predicted"/>
<sequence length="204" mass="21867">MTPVRPELVEGPSCLLLPGRRRRCFDKLSTNEDSGGASGEGGFSLVEMIVALALFALISLAAFALVETVLSVQQKTDKRLDRIAQLDRALYLVSADFGAISDGPFLMGTSVGLRRNASGGQALVGYAMLGDTLMRSRGLEPRALISGVESAVWRFHRPDGWQAVPTRPREAGRPDAVELSLRLAPRDGTPGGSVRRVILLPAMP</sequence>
<dbReference type="NCBIfam" id="TIGR02532">
    <property type="entry name" value="IV_pilin_GFxxxE"/>
    <property type="match status" value="1"/>
</dbReference>
<organism evidence="9 10">
    <name type="scientific">Sphingomonas natans</name>
    <dbReference type="NCBI Taxonomy" id="3063330"/>
    <lineage>
        <taxon>Bacteria</taxon>
        <taxon>Pseudomonadati</taxon>
        <taxon>Pseudomonadota</taxon>
        <taxon>Alphaproteobacteria</taxon>
        <taxon>Sphingomonadales</taxon>
        <taxon>Sphingomonadaceae</taxon>
        <taxon>Sphingomonas</taxon>
    </lineage>
</organism>
<dbReference type="SUPFAM" id="SSF54523">
    <property type="entry name" value="Pili subunits"/>
    <property type="match status" value="1"/>
</dbReference>
<dbReference type="Pfam" id="PF07963">
    <property type="entry name" value="N_methyl"/>
    <property type="match status" value="1"/>
</dbReference>
<dbReference type="InterPro" id="IPR051621">
    <property type="entry name" value="T2SS_protein_J"/>
</dbReference>
<evidence type="ECO:0000313" key="9">
    <source>
        <dbReference type="EMBL" id="MDO6413603.1"/>
    </source>
</evidence>
<evidence type="ECO:0000256" key="4">
    <source>
        <dbReference type="ARBA" id="ARBA00022519"/>
    </source>
</evidence>
<dbReference type="PANTHER" id="PTHR39583:SF2">
    <property type="entry name" value="TYPE II SECRETION SYSTEM PROTEIN J"/>
    <property type="match status" value="1"/>
</dbReference>
<dbReference type="Proteomes" id="UP001169764">
    <property type="component" value="Unassembled WGS sequence"/>
</dbReference>
<dbReference type="PROSITE" id="PS00409">
    <property type="entry name" value="PROKAR_NTER_METHYL"/>
    <property type="match status" value="1"/>
</dbReference>
<dbReference type="InterPro" id="IPR045584">
    <property type="entry name" value="Pilin-like"/>
</dbReference>
<keyword evidence="3" id="KW-0488">Methylation</keyword>
<dbReference type="EMBL" id="JAUOTP010000002">
    <property type="protein sequence ID" value="MDO6413603.1"/>
    <property type="molecule type" value="Genomic_DNA"/>
</dbReference>
<reference evidence="9" key="1">
    <citation type="submission" date="2023-07" db="EMBL/GenBank/DDBJ databases">
        <authorList>
            <person name="Kim M."/>
        </authorList>
    </citation>
    <scope>NUCLEOTIDE SEQUENCE</scope>
    <source>
        <strain evidence="9">BIUV-7</strain>
    </source>
</reference>
<dbReference type="PANTHER" id="PTHR39583">
    <property type="entry name" value="TYPE II SECRETION SYSTEM PROTEIN J-RELATED"/>
    <property type="match status" value="1"/>
</dbReference>
<keyword evidence="6 8" id="KW-1133">Transmembrane helix</keyword>
<evidence type="ECO:0000256" key="8">
    <source>
        <dbReference type="SAM" id="Phobius"/>
    </source>
</evidence>
<evidence type="ECO:0000256" key="7">
    <source>
        <dbReference type="ARBA" id="ARBA00023136"/>
    </source>
</evidence>
<name>A0ABT8Y5K3_9SPHN</name>
<keyword evidence="5 8" id="KW-0812">Transmembrane</keyword>
<evidence type="ECO:0000256" key="1">
    <source>
        <dbReference type="ARBA" id="ARBA00004377"/>
    </source>
</evidence>
<evidence type="ECO:0000256" key="2">
    <source>
        <dbReference type="ARBA" id="ARBA00022475"/>
    </source>
</evidence>
<evidence type="ECO:0000256" key="3">
    <source>
        <dbReference type="ARBA" id="ARBA00022481"/>
    </source>
</evidence>
<dbReference type="RefSeq" id="WP_303540191.1">
    <property type="nucleotide sequence ID" value="NZ_JAUOTP010000002.1"/>
</dbReference>
<evidence type="ECO:0000313" key="10">
    <source>
        <dbReference type="Proteomes" id="UP001169764"/>
    </source>
</evidence>
<comment type="caution">
    <text evidence="9">The sequence shown here is derived from an EMBL/GenBank/DDBJ whole genome shotgun (WGS) entry which is preliminary data.</text>
</comment>
<evidence type="ECO:0000256" key="6">
    <source>
        <dbReference type="ARBA" id="ARBA00022989"/>
    </source>
</evidence>
<keyword evidence="7 8" id="KW-0472">Membrane</keyword>
<keyword evidence="10" id="KW-1185">Reference proteome</keyword>
<comment type="subcellular location">
    <subcellularLocation>
        <location evidence="1">Cell inner membrane</location>
        <topology evidence="1">Single-pass membrane protein</topology>
    </subcellularLocation>
</comment>